<keyword evidence="3" id="KW-1185">Reference proteome</keyword>
<proteinExistence type="predicted"/>
<dbReference type="EMBL" id="LSRX01000257">
    <property type="protein sequence ID" value="OLQ02695.1"/>
    <property type="molecule type" value="Genomic_DNA"/>
</dbReference>
<dbReference type="AlphaFoldDB" id="A0A1Q9E5J4"/>
<evidence type="ECO:0000313" key="3">
    <source>
        <dbReference type="Proteomes" id="UP000186817"/>
    </source>
</evidence>
<feature type="region of interest" description="Disordered" evidence="1">
    <location>
        <begin position="30"/>
        <end position="66"/>
    </location>
</feature>
<dbReference type="OrthoDB" id="20295at2759"/>
<gene>
    <name evidence="2" type="ORF">AK812_SmicGene14428</name>
</gene>
<feature type="compositionally biased region" description="Polar residues" evidence="1">
    <location>
        <begin position="42"/>
        <end position="51"/>
    </location>
</feature>
<evidence type="ECO:0000313" key="2">
    <source>
        <dbReference type="EMBL" id="OLQ02695.1"/>
    </source>
</evidence>
<organism evidence="2 3">
    <name type="scientific">Symbiodinium microadriaticum</name>
    <name type="common">Dinoflagellate</name>
    <name type="synonym">Zooxanthella microadriatica</name>
    <dbReference type="NCBI Taxonomy" id="2951"/>
    <lineage>
        <taxon>Eukaryota</taxon>
        <taxon>Sar</taxon>
        <taxon>Alveolata</taxon>
        <taxon>Dinophyceae</taxon>
        <taxon>Suessiales</taxon>
        <taxon>Symbiodiniaceae</taxon>
        <taxon>Symbiodinium</taxon>
    </lineage>
</organism>
<sequence length="183" mass="21005">MLFAFGPFAGEIADHGMDTLIEIRRLKREGKEDELQRPAASSVAQDEQTNEGGDLYARSRADPKDSKRRFASMGYGALQAVHADGPPYHLHTLEHQQRGDVHQHQTRRIYTLAPKYLSGKYFKANDFEEYNFKPKEYSLAEETYLFVSGRECEAPGREELLQMIAEMYVFVGKVDKEKAQQRI</sequence>
<protein>
    <submittedName>
        <fullName evidence="2">Uncharacterized protein</fullName>
    </submittedName>
</protein>
<accession>A0A1Q9E5J4</accession>
<comment type="caution">
    <text evidence="2">The sequence shown here is derived from an EMBL/GenBank/DDBJ whole genome shotgun (WGS) entry which is preliminary data.</text>
</comment>
<name>A0A1Q9E5J4_SYMMI</name>
<dbReference type="Proteomes" id="UP000186817">
    <property type="component" value="Unassembled WGS sequence"/>
</dbReference>
<reference evidence="2 3" key="1">
    <citation type="submission" date="2016-02" db="EMBL/GenBank/DDBJ databases">
        <title>Genome analysis of coral dinoflagellate symbionts highlights evolutionary adaptations to a symbiotic lifestyle.</title>
        <authorList>
            <person name="Aranda M."/>
            <person name="Li Y."/>
            <person name="Liew Y.J."/>
            <person name="Baumgarten S."/>
            <person name="Simakov O."/>
            <person name="Wilson M."/>
            <person name="Piel J."/>
            <person name="Ashoor H."/>
            <person name="Bougouffa S."/>
            <person name="Bajic V.B."/>
            <person name="Ryu T."/>
            <person name="Ravasi T."/>
            <person name="Bayer T."/>
            <person name="Micklem G."/>
            <person name="Kim H."/>
            <person name="Bhak J."/>
            <person name="Lajeunesse T.C."/>
            <person name="Voolstra C.R."/>
        </authorList>
    </citation>
    <scope>NUCLEOTIDE SEQUENCE [LARGE SCALE GENOMIC DNA]</scope>
    <source>
        <strain evidence="2 3">CCMP2467</strain>
    </source>
</reference>
<evidence type="ECO:0000256" key="1">
    <source>
        <dbReference type="SAM" id="MobiDB-lite"/>
    </source>
</evidence>